<evidence type="ECO:0000313" key="2">
    <source>
        <dbReference type="Proteomes" id="UP000591941"/>
    </source>
</evidence>
<dbReference type="EMBL" id="JACHHI010000009">
    <property type="protein sequence ID" value="MBB6478365.1"/>
    <property type="molecule type" value="Genomic_DNA"/>
</dbReference>
<protein>
    <submittedName>
        <fullName evidence="1">Uncharacterized protein</fullName>
    </submittedName>
</protein>
<organism evidence="1 2">
    <name type="scientific">Negativicoccus succinicivorans</name>
    <dbReference type="NCBI Taxonomy" id="620903"/>
    <lineage>
        <taxon>Bacteria</taxon>
        <taxon>Bacillati</taxon>
        <taxon>Bacillota</taxon>
        <taxon>Negativicutes</taxon>
        <taxon>Veillonellales</taxon>
        <taxon>Veillonellaceae</taxon>
        <taxon>Negativicoccus</taxon>
    </lineage>
</organism>
<dbReference type="GeneID" id="93486693"/>
<dbReference type="Proteomes" id="UP000591941">
    <property type="component" value="Unassembled WGS sequence"/>
</dbReference>
<evidence type="ECO:0000313" key="1">
    <source>
        <dbReference type="EMBL" id="MBB6478365.1"/>
    </source>
</evidence>
<reference evidence="1 2" key="1">
    <citation type="submission" date="2020-08" db="EMBL/GenBank/DDBJ databases">
        <title>Genomic Encyclopedia of Type Strains, Phase IV (KMG-IV): sequencing the most valuable type-strain genomes for metagenomic binning, comparative biology and taxonomic classification.</title>
        <authorList>
            <person name="Goeker M."/>
        </authorList>
    </citation>
    <scope>NUCLEOTIDE SEQUENCE [LARGE SCALE GENOMIC DNA]</scope>
    <source>
        <strain evidence="1 2">DSM 21255</strain>
    </source>
</reference>
<keyword evidence="2" id="KW-1185">Reference proteome</keyword>
<dbReference type="AlphaFoldDB" id="A0A841R3B0"/>
<proteinExistence type="predicted"/>
<name>A0A841R3B0_9FIRM</name>
<dbReference type="RefSeq" id="WP_159823373.1">
    <property type="nucleotide sequence ID" value="NZ_CABWNB010000008.1"/>
</dbReference>
<comment type="caution">
    <text evidence="1">The sequence shown here is derived from an EMBL/GenBank/DDBJ whole genome shotgun (WGS) entry which is preliminary data.</text>
</comment>
<gene>
    <name evidence="1" type="ORF">HNR45_001444</name>
</gene>
<sequence length="76" mass="9235">MDFESFDELNEDERIKAVEKFIIREVGTIQQNLHYQGYEEVTFSDILKAYEIMQLKKLNEINEKLESIYRELWSRS</sequence>
<accession>A0A841R3B0</accession>